<dbReference type="Pfam" id="PF00169">
    <property type="entry name" value="PH"/>
    <property type="match status" value="1"/>
</dbReference>
<evidence type="ECO:0000256" key="2">
    <source>
        <dbReference type="ARBA" id="ARBA00023043"/>
    </source>
</evidence>
<organism evidence="5 6">
    <name type="scientific">Cavenderia fasciculata</name>
    <name type="common">Slime mold</name>
    <name type="synonym">Dictyostelium fasciculatum</name>
    <dbReference type="NCBI Taxonomy" id="261658"/>
    <lineage>
        <taxon>Eukaryota</taxon>
        <taxon>Amoebozoa</taxon>
        <taxon>Evosea</taxon>
        <taxon>Eumycetozoa</taxon>
        <taxon>Dictyostelia</taxon>
        <taxon>Acytosteliales</taxon>
        <taxon>Cavenderiaceae</taxon>
        <taxon>Cavenderia</taxon>
    </lineage>
</organism>
<dbReference type="PANTHER" id="PTHR24171">
    <property type="entry name" value="ANKYRIN REPEAT DOMAIN-CONTAINING PROTEIN 39-RELATED"/>
    <property type="match status" value="1"/>
</dbReference>
<accession>F4PLU9</accession>
<protein>
    <recommendedName>
        <fullName evidence="4">PH domain-containing protein</fullName>
    </recommendedName>
</protein>
<keyword evidence="1" id="KW-0677">Repeat</keyword>
<dbReference type="InterPro" id="IPR001849">
    <property type="entry name" value="PH_domain"/>
</dbReference>
<dbReference type="OMA" id="NGFIFEW"/>
<proteinExistence type="predicted"/>
<dbReference type="KEGG" id="dfa:DFA_05636"/>
<feature type="domain" description="PH" evidence="4">
    <location>
        <begin position="217"/>
        <end position="314"/>
    </location>
</feature>
<gene>
    <name evidence="5" type="ORF">DFA_05636</name>
</gene>
<evidence type="ECO:0000256" key="3">
    <source>
        <dbReference type="PROSITE-ProRule" id="PRU00023"/>
    </source>
</evidence>
<evidence type="ECO:0000313" key="5">
    <source>
        <dbReference type="EMBL" id="EGG23503.1"/>
    </source>
</evidence>
<dbReference type="InterPro" id="IPR002110">
    <property type="entry name" value="Ankyrin_rpt"/>
</dbReference>
<dbReference type="AlphaFoldDB" id="F4PLU9"/>
<keyword evidence="6" id="KW-1185">Reference proteome</keyword>
<feature type="repeat" description="ANK" evidence="3">
    <location>
        <begin position="153"/>
        <end position="185"/>
    </location>
</feature>
<dbReference type="RefSeq" id="XP_004361354.1">
    <property type="nucleotide sequence ID" value="XM_004361297.1"/>
</dbReference>
<dbReference type="InterPro" id="IPR036770">
    <property type="entry name" value="Ankyrin_rpt-contain_sf"/>
</dbReference>
<reference evidence="6" key="1">
    <citation type="journal article" date="2011" name="Genome Res.">
        <title>Phylogeny-wide analysis of social amoeba genomes highlights ancient origins for complex intercellular communication.</title>
        <authorList>
            <person name="Heidel A.J."/>
            <person name="Lawal H.M."/>
            <person name="Felder M."/>
            <person name="Schilde C."/>
            <person name="Helps N.R."/>
            <person name="Tunggal B."/>
            <person name="Rivero F."/>
            <person name="John U."/>
            <person name="Schleicher M."/>
            <person name="Eichinger L."/>
            <person name="Platzer M."/>
            <person name="Noegel A.A."/>
            <person name="Schaap P."/>
            <person name="Gloeckner G."/>
        </authorList>
    </citation>
    <scope>NUCLEOTIDE SEQUENCE [LARGE SCALE GENOMIC DNA]</scope>
    <source>
        <strain evidence="6">SH3</strain>
    </source>
</reference>
<dbReference type="SMART" id="SM00233">
    <property type="entry name" value="PH"/>
    <property type="match status" value="1"/>
</dbReference>
<feature type="repeat" description="ANK" evidence="3">
    <location>
        <begin position="120"/>
        <end position="152"/>
    </location>
</feature>
<dbReference type="Gene3D" id="1.25.40.20">
    <property type="entry name" value="Ankyrin repeat-containing domain"/>
    <property type="match status" value="1"/>
</dbReference>
<dbReference type="InterPro" id="IPR011993">
    <property type="entry name" value="PH-like_dom_sf"/>
</dbReference>
<feature type="repeat" description="ANK" evidence="3">
    <location>
        <begin position="15"/>
        <end position="47"/>
    </location>
</feature>
<dbReference type="STRING" id="1054147.F4PLU9"/>
<dbReference type="SUPFAM" id="SSF48403">
    <property type="entry name" value="Ankyrin repeat"/>
    <property type="match status" value="1"/>
</dbReference>
<name>F4PLU9_CACFS</name>
<dbReference type="SUPFAM" id="SSF50729">
    <property type="entry name" value="PH domain-like"/>
    <property type="match status" value="1"/>
</dbReference>
<dbReference type="GeneID" id="14875230"/>
<keyword evidence="2 3" id="KW-0040">ANK repeat</keyword>
<dbReference type="Gene3D" id="2.30.29.30">
    <property type="entry name" value="Pleckstrin-homology domain (PH domain)/Phosphotyrosine-binding domain (PTB)"/>
    <property type="match status" value="1"/>
</dbReference>
<dbReference type="PROSITE" id="PS50003">
    <property type="entry name" value="PH_DOMAIN"/>
    <property type="match status" value="1"/>
</dbReference>
<evidence type="ECO:0000259" key="4">
    <source>
        <dbReference type="PROSITE" id="PS50003"/>
    </source>
</evidence>
<dbReference type="Proteomes" id="UP000007797">
    <property type="component" value="Unassembled WGS sequence"/>
</dbReference>
<evidence type="ECO:0000313" key="6">
    <source>
        <dbReference type="Proteomes" id="UP000007797"/>
    </source>
</evidence>
<dbReference type="PROSITE" id="PS50297">
    <property type="entry name" value="ANK_REP_REGION"/>
    <property type="match status" value="2"/>
</dbReference>
<dbReference type="SMART" id="SM00248">
    <property type="entry name" value="ANK"/>
    <property type="match status" value="5"/>
</dbReference>
<dbReference type="EMBL" id="GL883008">
    <property type="protein sequence ID" value="EGG23503.1"/>
    <property type="molecule type" value="Genomic_DNA"/>
</dbReference>
<evidence type="ECO:0000256" key="1">
    <source>
        <dbReference type="ARBA" id="ARBA00022737"/>
    </source>
</evidence>
<dbReference type="PROSITE" id="PS50088">
    <property type="entry name" value="ANK_REPEAT"/>
    <property type="match status" value="3"/>
</dbReference>
<dbReference type="PANTHER" id="PTHR24171:SF9">
    <property type="entry name" value="ANKYRIN REPEAT DOMAIN-CONTAINING PROTEIN 39"/>
    <property type="match status" value="1"/>
</dbReference>
<sequence length="485" mass="55568">MDHHHHRHSLLFDSFDQTPLHVACTESNSDIVSVLLKRGAKADMKDKHGWTPLHCSASNGNFKSCEYLIQKDPSLALVCDNHGTSAFHYLVRKWDANISPKILSAIVKHDPTIVNLTANNLETPLHHACLKNCEGSIQFLLSHKADVNRRSINGETCLTFAIRAGYKNVVKILLEHGVDEQAFEAAYQIAAEQNMEDVKTMVEQQQQFGKIRTSNEKVYKQGYLFKNYGKLKGWRKCWIILDGIKIKMCQSEEEYEQIQGEISLKDIDSISIDELPGYQYCISITSKDNIKTIFAAEDKVSMAKWALAIDGLKFKFFDSCINQFTKKLLLIYVYKENYKGGIIKSSFEEEWTYSSDGILQCTEAAWCADSGGASSMTYLWDGQHLVPQNGSHSLGWGKFNGFIFEWLLGELGERGVKLHEYYWEEMEREYINKDPMIDWKWTRHFLTLKAEGGSYFLVEGDVPEPIVFFLTLLRYSRLNAKNEIQ</sequence>
<dbReference type="Pfam" id="PF12796">
    <property type="entry name" value="Ank_2"/>
    <property type="match status" value="2"/>
</dbReference>
<dbReference type="CDD" id="cd00821">
    <property type="entry name" value="PH"/>
    <property type="match status" value="1"/>
</dbReference>
<dbReference type="OrthoDB" id="16005at2759"/>